<dbReference type="InterPro" id="IPR036279">
    <property type="entry name" value="5-3_exonuclease_C_sf"/>
</dbReference>
<keyword evidence="13 17" id="KW-0238">DNA-binding</keyword>
<dbReference type="KEGG" id="acz:Acaty_c2560"/>
<dbReference type="CDD" id="cd09859">
    <property type="entry name" value="PIN_53EXO"/>
    <property type="match status" value="1"/>
</dbReference>
<dbReference type="GO" id="GO:0003677">
    <property type="term" value="F:DNA binding"/>
    <property type="evidence" value="ECO:0007669"/>
    <property type="project" value="UniProtKB-UniRule"/>
</dbReference>
<dbReference type="Gene3D" id="1.20.1060.10">
    <property type="entry name" value="Taq DNA Polymerase, Chain T, domain 4"/>
    <property type="match status" value="1"/>
</dbReference>
<dbReference type="Gene3D" id="3.30.70.370">
    <property type="match status" value="1"/>
</dbReference>
<dbReference type="Pfam" id="PF02739">
    <property type="entry name" value="5_3_exonuc_N"/>
    <property type="match status" value="1"/>
</dbReference>
<dbReference type="InterPro" id="IPR001098">
    <property type="entry name" value="DNA-dir_DNA_pol_A_palm_dom"/>
</dbReference>
<evidence type="ECO:0000259" key="19">
    <source>
        <dbReference type="SMART" id="SM00475"/>
    </source>
</evidence>
<keyword evidence="6 17" id="KW-0548">Nucleotidyltransferase</keyword>
<evidence type="ECO:0000256" key="14">
    <source>
        <dbReference type="ARBA" id="ARBA00023204"/>
    </source>
</evidence>
<dbReference type="InterPro" id="IPR043502">
    <property type="entry name" value="DNA/RNA_pol_sf"/>
</dbReference>
<dbReference type="PANTHER" id="PTHR10133:SF27">
    <property type="entry name" value="DNA POLYMERASE NU"/>
    <property type="match status" value="1"/>
</dbReference>
<dbReference type="GO" id="GO:0008409">
    <property type="term" value="F:5'-3' exonuclease activity"/>
    <property type="evidence" value="ECO:0007669"/>
    <property type="project" value="UniProtKB-UniRule"/>
</dbReference>
<comment type="subunit">
    <text evidence="2">Single-chain monomer with multiple functions.</text>
</comment>
<dbReference type="Gene3D" id="3.30.420.10">
    <property type="entry name" value="Ribonuclease H-like superfamily/Ribonuclease H"/>
    <property type="match status" value="1"/>
</dbReference>
<evidence type="ECO:0000256" key="17">
    <source>
        <dbReference type="RuleBase" id="RU004460"/>
    </source>
</evidence>
<dbReference type="EMBL" id="CP005986">
    <property type="protein sequence ID" value="AIA56404.1"/>
    <property type="molecule type" value="Genomic_DNA"/>
</dbReference>
<evidence type="ECO:0000256" key="6">
    <source>
        <dbReference type="ARBA" id="ARBA00022695"/>
    </source>
</evidence>
<evidence type="ECO:0000313" key="21">
    <source>
        <dbReference type="EMBL" id="AIA56404.1"/>
    </source>
</evidence>
<dbReference type="HOGENOM" id="CLU_004675_0_0_6"/>
<dbReference type="GO" id="GO:0006302">
    <property type="term" value="P:double-strand break repair"/>
    <property type="evidence" value="ECO:0007669"/>
    <property type="project" value="TreeGrafter"/>
</dbReference>
<protein>
    <recommendedName>
        <fullName evidence="4 16">DNA polymerase I</fullName>
        <ecNumber evidence="3 16">2.7.7.7</ecNumber>
    </recommendedName>
</protein>
<evidence type="ECO:0000256" key="5">
    <source>
        <dbReference type="ARBA" id="ARBA00022679"/>
    </source>
</evidence>
<dbReference type="SMART" id="SM00482">
    <property type="entry name" value="POLAc"/>
    <property type="match status" value="1"/>
</dbReference>
<evidence type="ECO:0000259" key="18">
    <source>
        <dbReference type="SMART" id="SM00474"/>
    </source>
</evidence>
<evidence type="ECO:0000256" key="13">
    <source>
        <dbReference type="ARBA" id="ARBA00023125"/>
    </source>
</evidence>
<feature type="domain" description="DNA-directed DNA polymerase family A palm" evidence="20">
    <location>
        <begin position="650"/>
        <end position="856"/>
    </location>
</feature>
<keyword evidence="5 17" id="KW-0808">Transferase</keyword>
<dbReference type="SUPFAM" id="SSF56672">
    <property type="entry name" value="DNA/RNA polymerases"/>
    <property type="match status" value="1"/>
</dbReference>
<dbReference type="CDD" id="cd06139">
    <property type="entry name" value="DNA_polA_I_Ecoli_like_exo"/>
    <property type="match status" value="1"/>
</dbReference>
<evidence type="ECO:0000256" key="15">
    <source>
        <dbReference type="ARBA" id="ARBA00049244"/>
    </source>
</evidence>
<name>A0A059ZUB9_ACICK</name>
<evidence type="ECO:0000256" key="1">
    <source>
        <dbReference type="ARBA" id="ARBA00007705"/>
    </source>
</evidence>
<dbReference type="RefSeq" id="WP_004869244.1">
    <property type="nucleotide sequence ID" value="NZ_CP005986.1"/>
</dbReference>
<dbReference type="EC" id="2.7.7.7" evidence="3 16"/>
<dbReference type="InterPro" id="IPR002562">
    <property type="entry name" value="3'-5'_exonuclease_dom"/>
</dbReference>
<dbReference type="InterPro" id="IPR018320">
    <property type="entry name" value="DNA_polymerase_1"/>
</dbReference>
<keyword evidence="11 17" id="KW-0269">Exonuclease</keyword>
<dbReference type="InterPro" id="IPR012337">
    <property type="entry name" value="RNaseH-like_sf"/>
</dbReference>
<keyword evidence="12 17" id="KW-0239">DNA-directed DNA polymerase</keyword>
<dbReference type="Proteomes" id="UP000005522">
    <property type="component" value="Chromosome"/>
</dbReference>
<dbReference type="InterPro" id="IPR020046">
    <property type="entry name" value="5-3_exonucl_a-hlix_arch_N"/>
</dbReference>
<evidence type="ECO:0000256" key="3">
    <source>
        <dbReference type="ARBA" id="ARBA00012417"/>
    </source>
</evidence>
<dbReference type="eggNOG" id="COG0258">
    <property type="taxonomic scope" value="Bacteria"/>
</dbReference>
<dbReference type="InterPro" id="IPR036397">
    <property type="entry name" value="RNaseH_sf"/>
</dbReference>
<dbReference type="GO" id="GO:0006261">
    <property type="term" value="P:DNA-templated DNA replication"/>
    <property type="evidence" value="ECO:0007669"/>
    <property type="project" value="UniProtKB-UniRule"/>
</dbReference>
<dbReference type="GO" id="GO:0003887">
    <property type="term" value="F:DNA-directed DNA polymerase activity"/>
    <property type="evidence" value="ECO:0007669"/>
    <property type="project" value="UniProtKB-UniRule"/>
</dbReference>
<keyword evidence="14 17" id="KW-0234">DNA repair</keyword>
<dbReference type="InterPro" id="IPR002298">
    <property type="entry name" value="DNA_polymerase_A"/>
</dbReference>
<accession>A0A059ZUB9</accession>
<dbReference type="eggNOG" id="COG0749">
    <property type="taxonomic scope" value="Bacteria"/>
</dbReference>
<keyword evidence="7 17" id="KW-0235">DNA replication</keyword>
<comment type="function">
    <text evidence="17">In addition to polymerase activity, this DNA polymerase exhibits 3'-5' and 5'-3' exonuclease activity.</text>
</comment>
<dbReference type="InterPro" id="IPR008918">
    <property type="entry name" value="HhH2"/>
</dbReference>
<dbReference type="NCBIfam" id="TIGR00593">
    <property type="entry name" value="pola"/>
    <property type="match status" value="1"/>
</dbReference>
<comment type="similarity">
    <text evidence="1 17">Belongs to the DNA polymerase type-A family.</text>
</comment>
<dbReference type="GO" id="GO:0008408">
    <property type="term" value="F:3'-5' exonuclease activity"/>
    <property type="evidence" value="ECO:0007669"/>
    <property type="project" value="UniProtKB-UniRule"/>
</dbReference>
<evidence type="ECO:0000256" key="9">
    <source>
        <dbReference type="ARBA" id="ARBA00022763"/>
    </source>
</evidence>
<evidence type="ECO:0000256" key="2">
    <source>
        <dbReference type="ARBA" id="ARBA00011541"/>
    </source>
</evidence>
<dbReference type="Pfam" id="PF00476">
    <property type="entry name" value="DNA_pol_A"/>
    <property type="match status" value="1"/>
</dbReference>
<evidence type="ECO:0000256" key="8">
    <source>
        <dbReference type="ARBA" id="ARBA00022722"/>
    </source>
</evidence>
<dbReference type="FunFam" id="1.10.150.20:FF:000003">
    <property type="entry name" value="DNA polymerase I"/>
    <property type="match status" value="1"/>
</dbReference>
<dbReference type="InterPro" id="IPR020045">
    <property type="entry name" value="DNA_polI_H3TH"/>
</dbReference>
<dbReference type="CDD" id="cd09898">
    <property type="entry name" value="H3TH_53EXO"/>
    <property type="match status" value="1"/>
</dbReference>
<dbReference type="AlphaFoldDB" id="A0A059ZUB9"/>
<organism evidence="21 22">
    <name type="scientific">Acidithiobacillus caldus (strain ATCC 51756 / DSM 8584 / KU)</name>
    <dbReference type="NCBI Taxonomy" id="637389"/>
    <lineage>
        <taxon>Bacteria</taxon>
        <taxon>Pseudomonadati</taxon>
        <taxon>Pseudomonadota</taxon>
        <taxon>Acidithiobacillia</taxon>
        <taxon>Acidithiobacillales</taxon>
        <taxon>Acidithiobacillaceae</taxon>
        <taxon>Acidithiobacillus</taxon>
    </lineage>
</organism>
<dbReference type="SUPFAM" id="SSF53098">
    <property type="entry name" value="Ribonuclease H-like"/>
    <property type="match status" value="1"/>
</dbReference>
<dbReference type="PRINTS" id="PR00868">
    <property type="entry name" value="DNAPOLI"/>
</dbReference>
<evidence type="ECO:0000256" key="7">
    <source>
        <dbReference type="ARBA" id="ARBA00022705"/>
    </source>
</evidence>
<sequence>MPTAPRILVDASSFLYRAFHALPDLRAPDGLPTGAILGVANMLRRLQREYPQSEIIVVFDAPGKTFRDALFDQYKAQRPPMPEEMRAQVELLHQWVRAMGLRLLVVPGVEADDVIGTLARATPVQTPVIIATGDKDLTQLVDEHTTLMDTMKGTRTDLAEVRARFGVEPTQIADYLALVGDKVDNIPGVPGAGPKTVAKWLQQYGDLDGILAHGQEIPGKVGESLRAVAEILPRSRELARIRCDVEIPPAEATPPDPATLRRLAERLGFQQWLKDLPEPSGPSTPSADPVRRENYRAIVHREELARLLATLEQTERVAIDTETSSLDPHAAELVGFSLAWFEGDRTRAVYVPLGHREGKQIPRDVALALLGPWLEDGSKAKLAQNAKFDWQIFWAQGLRPRGLARDTLLESYVLDSTAAHDLDSLAERYLQHRNISYAELTGKGRQARSFAAVDIASATAYAAEDAEVCLRVDAQMWPQIRRHEGLARVFRDIEMPLVEVLARMEWAGVRIDVDVLKRLSEELDTRMATVESEAFAAAGQRFNLNSPKQIQTILFDKMGLPVLKKTPGGQPSTNEDVLAELAKQADLPRLILDYRGLAKLKNTYADALPQMIQERTGRVHTHYHQAVAATGRLSSSDPNLQNIPVRSDLGRRIRQAFVAEPGHLLISADYSQIELRIMAHLSGDAGLRQAFARGLDIHRATAAEVFAIPLEQVTPEQRRAAKAINFGLIYGQTPYGLAQQLGVGQGEAKAYMERYFERYPGVREYMENTRRLARQQGYVETLFGRRLYLPEIRSQNPARRNYAERAAINAPMQGTAADLIKLAMIAVDAWLLAQTDHGRMLLQVHDELILEVPEKAVDAACQMLREKMEGVAELAVPLTVGLGVGANWDAAHGD</sequence>
<keyword evidence="8" id="KW-0540">Nuclease</keyword>
<dbReference type="FunFam" id="1.20.1060.10:FF:000001">
    <property type="entry name" value="DNA polymerase I"/>
    <property type="match status" value="1"/>
</dbReference>
<proteinExistence type="inferred from homology"/>
<feature type="domain" description="3'-5' exonuclease" evidence="18">
    <location>
        <begin position="295"/>
        <end position="481"/>
    </location>
</feature>
<evidence type="ECO:0000256" key="10">
    <source>
        <dbReference type="ARBA" id="ARBA00022801"/>
    </source>
</evidence>
<keyword evidence="10 17" id="KW-0378">Hydrolase</keyword>
<evidence type="ECO:0000256" key="4">
    <source>
        <dbReference type="ARBA" id="ARBA00020311"/>
    </source>
</evidence>
<evidence type="ECO:0000259" key="20">
    <source>
        <dbReference type="SMART" id="SM00482"/>
    </source>
</evidence>
<evidence type="ECO:0000256" key="12">
    <source>
        <dbReference type="ARBA" id="ARBA00022932"/>
    </source>
</evidence>
<dbReference type="SMART" id="SM00474">
    <property type="entry name" value="35EXOc"/>
    <property type="match status" value="1"/>
</dbReference>
<dbReference type="SMART" id="SM00475">
    <property type="entry name" value="53EXOc"/>
    <property type="match status" value="1"/>
</dbReference>
<gene>
    <name evidence="17" type="primary">polA</name>
    <name evidence="21" type="ORF">Acaty_c2560</name>
</gene>
<evidence type="ECO:0000313" key="22">
    <source>
        <dbReference type="Proteomes" id="UP000005522"/>
    </source>
</evidence>
<keyword evidence="9 17" id="KW-0227">DNA damage</keyword>
<dbReference type="GeneID" id="92932622"/>
<dbReference type="SMART" id="SM00279">
    <property type="entry name" value="HhH2"/>
    <property type="match status" value="1"/>
</dbReference>
<dbReference type="InterPro" id="IPR029060">
    <property type="entry name" value="PIN-like_dom_sf"/>
</dbReference>
<comment type="catalytic activity">
    <reaction evidence="15 17">
        <text>DNA(n) + a 2'-deoxyribonucleoside 5'-triphosphate = DNA(n+1) + diphosphate</text>
        <dbReference type="Rhea" id="RHEA:22508"/>
        <dbReference type="Rhea" id="RHEA-COMP:17339"/>
        <dbReference type="Rhea" id="RHEA-COMP:17340"/>
        <dbReference type="ChEBI" id="CHEBI:33019"/>
        <dbReference type="ChEBI" id="CHEBI:61560"/>
        <dbReference type="ChEBI" id="CHEBI:173112"/>
        <dbReference type="EC" id="2.7.7.7"/>
    </reaction>
</comment>
<evidence type="ECO:0000256" key="11">
    <source>
        <dbReference type="ARBA" id="ARBA00022839"/>
    </source>
</evidence>
<dbReference type="Pfam" id="PF01612">
    <property type="entry name" value="DNA_pol_A_exo1"/>
    <property type="match status" value="1"/>
</dbReference>
<dbReference type="Pfam" id="PF01367">
    <property type="entry name" value="5_3_exonuc"/>
    <property type="match status" value="1"/>
</dbReference>
<dbReference type="FunFam" id="3.40.50.1010:FF:000001">
    <property type="entry name" value="DNA polymerase I"/>
    <property type="match status" value="1"/>
</dbReference>
<dbReference type="SUPFAM" id="SSF47807">
    <property type="entry name" value="5' to 3' exonuclease, C-terminal subdomain"/>
    <property type="match status" value="1"/>
</dbReference>
<feature type="domain" description="5'-3' exonuclease" evidence="19">
    <location>
        <begin position="5"/>
        <end position="254"/>
    </location>
</feature>
<dbReference type="Gene3D" id="1.10.150.20">
    <property type="entry name" value="5' to 3' exonuclease, C-terminal subdomain"/>
    <property type="match status" value="2"/>
</dbReference>
<evidence type="ECO:0000256" key="16">
    <source>
        <dbReference type="NCBIfam" id="TIGR00593"/>
    </source>
</evidence>
<dbReference type="NCBIfam" id="NF004397">
    <property type="entry name" value="PRK05755.1"/>
    <property type="match status" value="1"/>
</dbReference>
<dbReference type="InterPro" id="IPR002421">
    <property type="entry name" value="5-3_exonuclease"/>
</dbReference>
<dbReference type="SUPFAM" id="SSF88723">
    <property type="entry name" value="PIN domain-like"/>
    <property type="match status" value="1"/>
</dbReference>
<dbReference type="PANTHER" id="PTHR10133">
    <property type="entry name" value="DNA POLYMERASE I"/>
    <property type="match status" value="1"/>
</dbReference>
<reference evidence="21 22" key="1">
    <citation type="journal article" date="2009" name="J. Bacteriol.">
        <title>Draft genome sequence of the extremely acidophilic bacterium Acidithiobacillus caldus ATCC 51756 reveals metabolic versatility in the genus Acidithiobacillus.</title>
        <authorList>
            <person name="Valdes J."/>
            <person name="Quatrini R."/>
            <person name="Hallberg K."/>
            <person name="Dopson M."/>
            <person name="Valenzuela P.D."/>
            <person name="Holmes D.S."/>
        </authorList>
    </citation>
    <scope>NUCLEOTIDE SEQUENCE [LARGE SCALE GENOMIC DNA]</scope>
    <source>
        <strain evidence="22">ATCC 51756 / DSM 8584 / KU</strain>
    </source>
</reference>
<dbReference type="FunFam" id="1.10.150.20:FF:000002">
    <property type="entry name" value="DNA polymerase I"/>
    <property type="match status" value="1"/>
</dbReference>
<dbReference type="CDD" id="cd08637">
    <property type="entry name" value="DNA_pol_A_pol_I_C"/>
    <property type="match status" value="1"/>
</dbReference>
<dbReference type="Gene3D" id="3.40.50.1010">
    <property type="entry name" value="5'-nuclease"/>
    <property type="match status" value="1"/>
</dbReference>